<dbReference type="PANTHER" id="PTHR43128">
    <property type="entry name" value="L-2-HYDROXYCARBOXYLATE DEHYDROGENASE (NAD(P)(+))"/>
    <property type="match status" value="1"/>
</dbReference>
<dbReference type="Gene3D" id="3.90.110.10">
    <property type="entry name" value="Lactate dehydrogenase/glycoside hydrolase, family 4, C-terminal"/>
    <property type="match status" value="1"/>
</dbReference>
<evidence type="ECO:0000313" key="2">
    <source>
        <dbReference type="Proteomes" id="UP000297348"/>
    </source>
</evidence>
<dbReference type="Proteomes" id="UP000297348">
    <property type="component" value="Unassembled WGS sequence"/>
</dbReference>
<name>A0A4Z0J881_9LACO</name>
<evidence type="ECO:0000313" key="1">
    <source>
        <dbReference type="EMBL" id="TGD17849.1"/>
    </source>
</evidence>
<sequence length="302" mass="32900">MKPMLIVQGNFDQASRLIRQLLVADLPLDCVVMPNVTDDTPRYQALVVASALCPQLTLRVGTAADYGQADWLVILDRATATTAPAMEVAELRLFIKRIVENGFKGQLVFAGDHDELLTYFAWKFSGFNQSQIWGLGTFPLTRLLTYRLAERLGVGAAAVQAAVVGTAADPIVAWSRTYVGPAPILMYLANEDAQFSADDLGKMGSWLQREAQEDQRMLRSMALIQLLRAVLAEQPLIAPVTNLQAETPVFAAASPVLVNASGVKHLTNLVLSEDEQQAYTATVTTLREQIAAIEGQQTEGRA</sequence>
<reference evidence="1 2" key="1">
    <citation type="submission" date="2018-10" db="EMBL/GenBank/DDBJ databases">
        <title>Lactobacillus sp. R7 and Lactobacillus sp. R19 isolated from fermented mustard green product of Taiwan.</title>
        <authorList>
            <person name="Lin S.-T."/>
        </authorList>
    </citation>
    <scope>NUCLEOTIDE SEQUENCE [LARGE SCALE GENOMIC DNA]</scope>
    <source>
        <strain evidence="1 2">BCRC 81129</strain>
    </source>
</reference>
<dbReference type="GO" id="GO:0006089">
    <property type="term" value="P:lactate metabolic process"/>
    <property type="evidence" value="ECO:0007669"/>
    <property type="project" value="TreeGrafter"/>
</dbReference>
<dbReference type="EMBL" id="RKLX01000021">
    <property type="protein sequence ID" value="TGD17849.1"/>
    <property type="molecule type" value="Genomic_DNA"/>
</dbReference>
<gene>
    <name evidence="1" type="ORF">EGT51_10710</name>
</gene>
<dbReference type="AlphaFoldDB" id="A0A4Z0J881"/>
<organism evidence="1 2">
    <name type="scientific">Levilactobacillus suantsaiihabitans</name>
    <dbReference type="NCBI Taxonomy" id="2487722"/>
    <lineage>
        <taxon>Bacteria</taxon>
        <taxon>Bacillati</taxon>
        <taxon>Bacillota</taxon>
        <taxon>Bacilli</taxon>
        <taxon>Lactobacillales</taxon>
        <taxon>Lactobacillaceae</taxon>
        <taxon>Levilactobacillus</taxon>
    </lineage>
</organism>
<keyword evidence="2" id="KW-1185">Reference proteome</keyword>
<comment type="caution">
    <text evidence="1">The sequence shown here is derived from an EMBL/GenBank/DDBJ whole genome shotgun (WGS) entry which is preliminary data.</text>
</comment>
<dbReference type="PANTHER" id="PTHR43128:SF16">
    <property type="entry name" value="L-LACTATE DEHYDROGENASE"/>
    <property type="match status" value="1"/>
</dbReference>
<dbReference type="OrthoDB" id="2318352at2"/>
<dbReference type="GO" id="GO:0004459">
    <property type="term" value="F:L-lactate dehydrogenase (NAD+) activity"/>
    <property type="evidence" value="ECO:0007669"/>
    <property type="project" value="TreeGrafter"/>
</dbReference>
<protein>
    <submittedName>
        <fullName evidence="1">Lactate dehydrogenase</fullName>
    </submittedName>
</protein>
<proteinExistence type="predicted"/>
<dbReference type="InterPro" id="IPR015955">
    <property type="entry name" value="Lactate_DH/Glyco_Ohase_4_C"/>
</dbReference>
<accession>A0A4Z0J881</accession>
<dbReference type="SUPFAM" id="SSF56327">
    <property type="entry name" value="LDH C-terminal domain-like"/>
    <property type="match status" value="1"/>
</dbReference>